<evidence type="ECO:0000256" key="3">
    <source>
        <dbReference type="ARBA" id="ARBA00022723"/>
    </source>
</evidence>
<dbReference type="PANTHER" id="PTHR10371:SF3">
    <property type="entry name" value="NADH DEHYDROGENASE [UBIQUINONE] FLAVOPROTEIN 2, MITOCHONDRIAL"/>
    <property type="match status" value="1"/>
</dbReference>
<comment type="catalytic activity">
    <reaction evidence="7">
        <text>a quinone + NADH + 5 H(+)(in) = a quinol + NAD(+) + 4 H(+)(out)</text>
        <dbReference type="Rhea" id="RHEA:57888"/>
        <dbReference type="ChEBI" id="CHEBI:15378"/>
        <dbReference type="ChEBI" id="CHEBI:24646"/>
        <dbReference type="ChEBI" id="CHEBI:57540"/>
        <dbReference type="ChEBI" id="CHEBI:57945"/>
        <dbReference type="ChEBI" id="CHEBI:132124"/>
    </reaction>
</comment>
<evidence type="ECO:0000256" key="7">
    <source>
        <dbReference type="ARBA" id="ARBA00047712"/>
    </source>
</evidence>
<dbReference type="AlphaFoldDB" id="A0AAW9DQI6"/>
<feature type="binding site" evidence="8">
    <location>
        <position position="98"/>
    </location>
    <ligand>
        <name>[2Fe-2S] cluster</name>
        <dbReference type="ChEBI" id="CHEBI:190135"/>
    </ligand>
</feature>
<sequence>MTDPIQPDHFAFDEVSEANIPGIIAKYPEGRQASAVMPLLDLVQRQMARTTGHAWVPTVAMDVVAARLGMPPIRVYEVATFYTMFHLQPVQKFHLQVCTTTPCWLRGSDDVRDACTRAVAAHGDLFSIEELECVGACVNAPVLVINDDYYEDLDGERTEALLTAFREGHPPKPGSTIGRQNSAPEGGRTTLFGDVTRNATGAES</sequence>
<dbReference type="PANTHER" id="PTHR10371">
    <property type="entry name" value="NADH DEHYDROGENASE UBIQUINONE FLAVOPROTEIN 2, MITOCHONDRIAL"/>
    <property type="match status" value="1"/>
</dbReference>
<gene>
    <name evidence="10" type="ORF">SIL87_07885</name>
</gene>
<dbReference type="PIRSF" id="PIRSF000216">
    <property type="entry name" value="NADH_DH_24kDa"/>
    <property type="match status" value="1"/>
</dbReference>
<proteinExistence type="inferred from homology"/>
<dbReference type="InterPro" id="IPR041921">
    <property type="entry name" value="NuoE_N"/>
</dbReference>
<evidence type="ECO:0000256" key="8">
    <source>
        <dbReference type="PIRSR" id="PIRSR000216-1"/>
    </source>
</evidence>
<evidence type="ECO:0000256" key="6">
    <source>
        <dbReference type="ARBA" id="ARBA00034078"/>
    </source>
</evidence>
<evidence type="ECO:0000313" key="10">
    <source>
        <dbReference type="EMBL" id="MDX5930678.1"/>
    </source>
</evidence>
<keyword evidence="4 8" id="KW-0408">Iron</keyword>
<dbReference type="RefSeq" id="WP_319613608.1">
    <property type="nucleotide sequence ID" value="NZ_JAWXYB010000018.1"/>
</dbReference>
<dbReference type="SUPFAM" id="SSF52833">
    <property type="entry name" value="Thioredoxin-like"/>
    <property type="match status" value="1"/>
</dbReference>
<dbReference type="GO" id="GO:0046872">
    <property type="term" value="F:metal ion binding"/>
    <property type="evidence" value="ECO:0007669"/>
    <property type="project" value="UniProtKB-KW"/>
</dbReference>
<evidence type="ECO:0000256" key="9">
    <source>
        <dbReference type="SAM" id="MobiDB-lite"/>
    </source>
</evidence>
<comment type="cofactor">
    <cofactor evidence="8">
        <name>[2Fe-2S] cluster</name>
        <dbReference type="ChEBI" id="CHEBI:190135"/>
    </cofactor>
    <text evidence="8">Binds 1 [2Fe-2S] cluster.</text>
</comment>
<dbReference type="InterPro" id="IPR002023">
    <property type="entry name" value="NuoE-like"/>
</dbReference>
<dbReference type="InterPro" id="IPR036249">
    <property type="entry name" value="Thioredoxin-like_sf"/>
</dbReference>
<dbReference type="GO" id="GO:0003954">
    <property type="term" value="F:NADH dehydrogenase activity"/>
    <property type="evidence" value="ECO:0007669"/>
    <property type="project" value="TreeGrafter"/>
</dbReference>
<feature type="binding site" evidence="8">
    <location>
        <position position="133"/>
    </location>
    <ligand>
        <name>[2Fe-2S] cluster</name>
        <dbReference type="ChEBI" id="CHEBI:190135"/>
    </ligand>
</feature>
<feature type="binding site" evidence="8">
    <location>
        <position position="103"/>
    </location>
    <ligand>
        <name>[2Fe-2S] cluster</name>
        <dbReference type="ChEBI" id="CHEBI:190135"/>
    </ligand>
</feature>
<keyword evidence="3 8" id="KW-0479">Metal-binding</keyword>
<keyword evidence="2 8" id="KW-0001">2Fe-2S</keyword>
<dbReference type="FunFam" id="1.10.10.1590:FF:000001">
    <property type="entry name" value="NADH-quinone oxidoreductase subunit E"/>
    <property type="match status" value="1"/>
</dbReference>
<comment type="similarity">
    <text evidence="1">Belongs to the complex I 24 kDa subunit family.</text>
</comment>
<dbReference type="Pfam" id="PF01257">
    <property type="entry name" value="2Fe-2S_thioredx"/>
    <property type="match status" value="1"/>
</dbReference>
<evidence type="ECO:0000256" key="4">
    <source>
        <dbReference type="ARBA" id="ARBA00023004"/>
    </source>
</evidence>
<dbReference type="EMBL" id="JAWXYB010000018">
    <property type="protein sequence ID" value="MDX5930678.1"/>
    <property type="molecule type" value="Genomic_DNA"/>
</dbReference>
<evidence type="ECO:0000256" key="2">
    <source>
        <dbReference type="ARBA" id="ARBA00022714"/>
    </source>
</evidence>
<evidence type="ECO:0000256" key="5">
    <source>
        <dbReference type="ARBA" id="ARBA00023014"/>
    </source>
</evidence>
<keyword evidence="5 8" id="KW-0411">Iron-sulfur</keyword>
<evidence type="ECO:0000313" key="11">
    <source>
        <dbReference type="Proteomes" id="UP001279553"/>
    </source>
</evidence>
<dbReference type="GO" id="GO:0051537">
    <property type="term" value="F:2 iron, 2 sulfur cluster binding"/>
    <property type="evidence" value="ECO:0007669"/>
    <property type="project" value="UniProtKB-KW"/>
</dbReference>
<dbReference type="Proteomes" id="UP001279553">
    <property type="component" value="Unassembled WGS sequence"/>
</dbReference>
<accession>A0AAW9DQI6</accession>
<dbReference type="Gene3D" id="3.40.30.10">
    <property type="entry name" value="Glutaredoxin"/>
    <property type="match status" value="1"/>
</dbReference>
<reference evidence="10 11" key="1">
    <citation type="submission" date="2023-11" db="EMBL/GenBank/DDBJ databases">
        <title>MicrobeMod: A computational toolkit for identifying prokaryotic methylation and restriction-modification with nanopore sequencing.</title>
        <authorList>
            <person name="Crits-Christoph A."/>
            <person name="Kang S.C."/>
            <person name="Lee H."/>
            <person name="Ostrov N."/>
        </authorList>
    </citation>
    <scope>NUCLEOTIDE SEQUENCE [LARGE SCALE GENOMIC DNA]</scope>
    <source>
        <strain evidence="10 11">DSMZ 700</strain>
    </source>
</reference>
<dbReference type="InterPro" id="IPR042128">
    <property type="entry name" value="NuoE_dom"/>
</dbReference>
<dbReference type="Gene3D" id="1.10.10.1590">
    <property type="entry name" value="NADH-quinone oxidoreductase subunit E"/>
    <property type="match status" value="1"/>
</dbReference>
<name>A0AAW9DQI6_ACIAO</name>
<feature type="region of interest" description="Disordered" evidence="9">
    <location>
        <begin position="167"/>
        <end position="204"/>
    </location>
</feature>
<comment type="caution">
    <text evidence="10">The sequence shown here is derived from an EMBL/GenBank/DDBJ whole genome shotgun (WGS) entry which is preliminary data.</text>
</comment>
<feature type="binding site" evidence="8">
    <location>
        <position position="137"/>
    </location>
    <ligand>
        <name>[2Fe-2S] cluster</name>
        <dbReference type="ChEBI" id="CHEBI:190135"/>
    </ligand>
</feature>
<organism evidence="10 11">
    <name type="scientific">Acidiphilium acidophilum</name>
    <name type="common">Thiobacillus acidophilus</name>
    <dbReference type="NCBI Taxonomy" id="76588"/>
    <lineage>
        <taxon>Bacteria</taxon>
        <taxon>Pseudomonadati</taxon>
        <taxon>Pseudomonadota</taxon>
        <taxon>Alphaproteobacteria</taxon>
        <taxon>Acetobacterales</taxon>
        <taxon>Acidocellaceae</taxon>
        <taxon>Acidiphilium</taxon>
    </lineage>
</organism>
<evidence type="ECO:0000256" key="1">
    <source>
        <dbReference type="ARBA" id="ARBA00010643"/>
    </source>
</evidence>
<keyword evidence="11" id="KW-1185">Reference proteome</keyword>
<comment type="cofactor">
    <cofactor evidence="6">
        <name>[2Fe-2S] cluster</name>
        <dbReference type="ChEBI" id="CHEBI:190135"/>
    </cofactor>
</comment>
<protein>
    <submittedName>
        <fullName evidence="10">NAD(P)H-dependent oxidoreductase subunit E</fullName>
    </submittedName>
</protein>
<dbReference type="CDD" id="cd03064">
    <property type="entry name" value="TRX_Fd_NuoE"/>
    <property type="match status" value="1"/>
</dbReference>
<dbReference type="NCBIfam" id="TIGR01958">
    <property type="entry name" value="nuoE_fam"/>
    <property type="match status" value="1"/>
</dbReference>